<dbReference type="PANTHER" id="PTHR40112">
    <property type="entry name" value="H2HPP ISOMERASE"/>
    <property type="match status" value="1"/>
</dbReference>
<evidence type="ECO:0000313" key="2">
    <source>
        <dbReference type="EMBL" id="RIH77783.1"/>
    </source>
</evidence>
<dbReference type="InterPro" id="IPR011051">
    <property type="entry name" value="RmlC_Cupin_sf"/>
</dbReference>
<dbReference type="InterPro" id="IPR052535">
    <property type="entry name" value="Bacilysin_H2HPP_isomerase"/>
</dbReference>
<dbReference type="Gene3D" id="2.60.120.10">
    <property type="entry name" value="Jelly Rolls"/>
    <property type="match status" value="1"/>
</dbReference>
<reference evidence="2 3" key="1">
    <citation type="submission" date="2018-08" db="EMBL/GenBank/DDBJ databases">
        <title>Meiothermus cateniformans JCM 15151 genome sequencing project.</title>
        <authorList>
            <person name="Da Costa M.S."/>
            <person name="Albuquerque L."/>
            <person name="Raposo P."/>
            <person name="Froufe H.J.C."/>
            <person name="Barroso C.S."/>
            <person name="Egas C."/>
        </authorList>
    </citation>
    <scope>NUCLEOTIDE SEQUENCE [LARGE SCALE GENOMIC DNA]</scope>
    <source>
        <strain evidence="2 3">JCM 15151</strain>
    </source>
</reference>
<dbReference type="InterPro" id="IPR014710">
    <property type="entry name" value="RmlC-like_jellyroll"/>
</dbReference>
<dbReference type="InterPro" id="IPR025499">
    <property type="entry name" value="KdgF"/>
</dbReference>
<organism evidence="2 3">
    <name type="scientific">Meiothermus taiwanensis</name>
    <dbReference type="NCBI Taxonomy" id="172827"/>
    <lineage>
        <taxon>Bacteria</taxon>
        <taxon>Thermotogati</taxon>
        <taxon>Deinococcota</taxon>
        <taxon>Deinococci</taxon>
        <taxon>Thermales</taxon>
        <taxon>Thermaceae</taxon>
        <taxon>Meiothermus</taxon>
    </lineage>
</organism>
<feature type="domain" description="Cupin type-2" evidence="1">
    <location>
        <begin position="30"/>
        <end position="94"/>
    </location>
</feature>
<dbReference type="RefSeq" id="WP_027888502.1">
    <property type="nucleotide sequence ID" value="NZ_JBHSXZ010000022.1"/>
</dbReference>
<protein>
    <submittedName>
        <fullName evidence="2">Cupin domain protein</fullName>
    </submittedName>
</protein>
<accession>A0A399E2K7</accession>
<dbReference type="Pfam" id="PF07883">
    <property type="entry name" value="Cupin_2"/>
    <property type="match status" value="1"/>
</dbReference>
<dbReference type="Proteomes" id="UP000266089">
    <property type="component" value="Unassembled WGS sequence"/>
</dbReference>
<dbReference type="AlphaFoldDB" id="A0A399E2K7"/>
<evidence type="ECO:0000259" key="1">
    <source>
        <dbReference type="Pfam" id="PF07883"/>
    </source>
</evidence>
<gene>
    <name evidence="2" type="ORF">Mcate_01162</name>
</gene>
<dbReference type="EMBL" id="QWKX01000022">
    <property type="protein sequence ID" value="RIH77783.1"/>
    <property type="molecule type" value="Genomic_DNA"/>
</dbReference>
<evidence type="ECO:0000313" key="3">
    <source>
        <dbReference type="Proteomes" id="UP000266089"/>
    </source>
</evidence>
<dbReference type="SUPFAM" id="SSF51182">
    <property type="entry name" value="RmlC-like cupins"/>
    <property type="match status" value="1"/>
</dbReference>
<dbReference type="PIRSF" id="PIRSF029883">
    <property type="entry name" value="KdgF"/>
    <property type="match status" value="1"/>
</dbReference>
<dbReference type="CDD" id="cd02238">
    <property type="entry name" value="cupin_KdgF"/>
    <property type="match status" value="1"/>
</dbReference>
<comment type="caution">
    <text evidence="2">The sequence shown here is derived from an EMBL/GenBank/DDBJ whole genome shotgun (WGS) entry which is preliminary data.</text>
</comment>
<proteinExistence type="predicted"/>
<dbReference type="OrthoDB" id="9811153at2"/>
<sequence>MQLNGDWEAVEPGIERRLVALGQRMMAVQVRFAKGAVGTLHTHPHEQLTQVLSGRFRFWLGQEVREVAAGESLLIPGGLEHGAKALEAGELLDVFSPLREDLLDGPTAHPE</sequence>
<dbReference type="PANTHER" id="PTHR40112:SF1">
    <property type="entry name" value="H2HPP ISOMERASE"/>
    <property type="match status" value="1"/>
</dbReference>
<dbReference type="InterPro" id="IPR013096">
    <property type="entry name" value="Cupin_2"/>
</dbReference>
<name>A0A399E2K7_9DEIN</name>